<dbReference type="Pfam" id="PF00534">
    <property type="entry name" value="Glycos_transf_1"/>
    <property type="match status" value="1"/>
</dbReference>
<evidence type="ECO:0000256" key="1">
    <source>
        <dbReference type="SAM" id="MobiDB-lite"/>
    </source>
</evidence>
<keyword evidence="5" id="KW-1185">Reference proteome</keyword>
<name>A0A429YUQ2_9HYPH</name>
<proteinExistence type="predicted"/>
<dbReference type="PANTHER" id="PTHR12526:SF637">
    <property type="entry name" value="GLYCOSYLTRANSFERASE EPSF-RELATED"/>
    <property type="match status" value="1"/>
</dbReference>
<keyword evidence="4" id="KW-0808">Transferase</keyword>
<dbReference type="InterPro" id="IPR028098">
    <property type="entry name" value="Glyco_trans_4-like_N"/>
</dbReference>
<comment type="caution">
    <text evidence="4">The sequence shown here is derived from an EMBL/GenBank/DDBJ whole genome shotgun (WGS) entry which is preliminary data.</text>
</comment>
<evidence type="ECO:0000259" key="2">
    <source>
        <dbReference type="Pfam" id="PF00534"/>
    </source>
</evidence>
<dbReference type="InterPro" id="IPR001296">
    <property type="entry name" value="Glyco_trans_1"/>
</dbReference>
<evidence type="ECO:0000259" key="3">
    <source>
        <dbReference type="Pfam" id="PF13579"/>
    </source>
</evidence>
<accession>A0A429YUQ2</accession>
<dbReference type="Proteomes" id="UP000278398">
    <property type="component" value="Unassembled WGS sequence"/>
</dbReference>
<dbReference type="AlphaFoldDB" id="A0A429YUQ2"/>
<feature type="domain" description="Glycosyl transferase family 1" evidence="2">
    <location>
        <begin position="273"/>
        <end position="431"/>
    </location>
</feature>
<feature type="compositionally biased region" description="Basic residues" evidence="1">
    <location>
        <begin position="1"/>
        <end position="23"/>
    </location>
</feature>
<gene>
    <name evidence="4" type="ORF">EJC49_16960</name>
</gene>
<feature type="domain" description="Glycosyltransferase subfamily 4-like N-terminal" evidence="3">
    <location>
        <begin position="105"/>
        <end position="259"/>
    </location>
</feature>
<dbReference type="PANTHER" id="PTHR12526">
    <property type="entry name" value="GLYCOSYLTRANSFERASE"/>
    <property type="match status" value="1"/>
</dbReference>
<sequence length="465" mass="50359">MRRGWSRRSKRRGRRVQGRRRRSAGGQAVDGASVRKGDGRTSAVDQALVPMSGGGCRRKVPERNPRVQQKRRASAGAAMAQGRHSNMNPLRIAHTMASLDSQASGPAYSVPALAKGQARLGAFVELHALGGSPNHAMEGLDDRRHRSDLVCWPVLSTLGVSRGMRVALRAGRFDILHTHGLWRMPNVYAAPGARLVMAPRGMLAPAALAFSAGRKRIFLALAQGAALRAADMFHATSEGEYDDIRRFGLRQPVAVIPNGVAVPPTQAVARGAEHGRTILSLGRIHPVKGLDTLLEAWARVEPDAPDWALHIVGPDEGGHASELAALQRRLGLQRVRIHPPVHGAARDARMAAADLFVLSSRSENFAMTVAESLAVGVPVISTKGAPWPGLEANRCGWWIDHGPESLARTLALAISLSDDERRAMGSRGRAWMEREFSWDRMAAMSLAAYAWLLGHGDRPDFVRVD</sequence>
<reference evidence="4 5" key="1">
    <citation type="submission" date="2018-12" db="EMBL/GenBank/DDBJ databases">
        <title>Mesorhizobium carbonis sp. nov., isolated from coal mine water.</title>
        <authorList>
            <person name="Xin W."/>
            <person name="Xu Z."/>
            <person name="Xiang F."/>
            <person name="Zhang J."/>
            <person name="Xi L."/>
            <person name="Liu J."/>
        </authorList>
    </citation>
    <scope>NUCLEOTIDE SEQUENCE [LARGE SCALE GENOMIC DNA]</scope>
    <source>
        <strain evidence="4 5">B2.3</strain>
    </source>
</reference>
<dbReference type="GO" id="GO:0016757">
    <property type="term" value="F:glycosyltransferase activity"/>
    <property type="evidence" value="ECO:0007669"/>
    <property type="project" value="InterPro"/>
</dbReference>
<protein>
    <submittedName>
        <fullName evidence="4">Glycosyltransferase</fullName>
    </submittedName>
</protein>
<feature type="region of interest" description="Disordered" evidence="1">
    <location>
        <begin position="1"/>
        <end position="42"/>
    </location>
</feature>
<organism evidence="4 5">
    <name type="scientific">Aquibium carbonis</name>
    <dbReference type="NCBI Taxonomy" id="2495581"/>
    <lineage>
        <taxon>Bacteria</taxon>
        <taxon>Pseudomonadati</taxon>
        <taxon>Pseudomonadota</taxon>
        <taxon>Alphaproteobacteria</taxon>
        <taxon>Hyphomicrobiales</taxon>
        <taxon>Phyllobacteriaceae</taxon>
        <taxon>Aquibium</taxon>
    </lineage>
</organism>
<dbReference type="SUPFAM" id="SSF53756">
    <property type="entry name" value="UDP-Glycosyltransferase/glycogen phosphorylase"/>
    <property type="match status" value="1"/>
</dbReference>
<dbReference type="Gene3D" id="3.40.50.2000">
    <property type="entry name" value="Glycogen Phosphorylase B"/>
    <property type="match status" value="2"/>
</dbReference>
<evidence type="ECO:0000313" key="5">
    <source>
        <dbReference type="Proteomes" id="UP000278398"/>
    </source>
</evidence>
<dbReference type="EMBL" id="RWKW01000063">
    <property type="protein sequence ID" value="RST85168.1"/>
    <property type="molecule type" value="Genomic_DNA"/>
</dbReference>
<dbReference type="OrthoDB" id="9781738at2"/>
<evidence type="ECO:0000313" key="4">
    <source>
        <dbReference type="EMBL" id="RST85168.1"/>
    </source>
</evidence>
<dbReference type="Pfam" id="PF13579">
    <property type="entry name" value="Glyco_trans_4_4"/>
    <property type="match status" value="1"/>
</dbReference>